<dbReference type="CDD" id="cd00553">
    <property type="entry name" value="NAD_synthase"/>
    <property type="match status" value="1"/>
</dbReference>
<dbReference type="HAMAP" id="MF_00193">
    <property type="entry name" value="NadE_ammonia_dep"/>
    <property type="match status" value="1"/>
</dbReference>
<evidence type="ECO:0000256" key="6">
    <source>
        <dbReference type="ARBA" id="ARBA00022842"/>
    </source>
</evidence>
<keyword evidence="13" id="KW-1185">Reference proteome</keyword>
<feature type="binding site" evidence="8">
    <location>
        <position position="34"/>
    </location>
    <ligand>
        <name>Mg(2+)</name>
        <dbReference type="ChEBI" id="CHEBI:18420"/>
    </ligand>
</feature>
<evidence type="ECO:0000256" key="5">
    <source>
        <dbReference type="ARBA" id="ARBA00022840"/>
    </source>
</evidence>
<feature type="binding site" description="in other chain" evidence="8">
    <location>
        <position position="112"/>
    </location>
    <ligand>
        <name>deamido-NAD(+)</name>
        <dbReference type="ChEBI" id="CHEBI:58437"/>
        <note>ligand shared between two neighboring subunits</note>
    </ligand>
</feature>
<keyword evidence="4 8" id="KW-0547">Nucleotide-binding</keyword>
<feature type="binding site" evidence="8">
    <location>
        <position position="183"/>
    </location>
    <ligand>
        <name>ATP</name>
        <dbReference type="ChEBI" id="CHEBI:30616"/>
    </ligand>
</feature>
<comment type="caution">
    <text evidence="8">Lacks conserved residue(s) required for the propagation of feature annotation.</text>
</comment>
<dbReference type="EC" id="6.3.1.5" evidence="8 10"/>
<evidence type="ECO:0000259" key="11">
    <source>
        <dbReference type="Pfam" id="PF02540"/>
    </source>
</evidence>
<feature type="binding site" description="in other chain" evidence="8">
    <location>
        <position position="145"/>
    </location>
    <ligand>
        <name>deamido-NAD(+)</name>
        <dbReference type="ChEBI" id="CHEBI:58437"/>
        <note>ligand shared between two neighboring subunits</note>
    </ligand>
</feature>
<feature type="binding site" description="in other chain" evidence="8">
    <location>
        <begin position="229"/>
        <end position="230"/>
    </location>
    <ligand>
        <name>deamido-NAD(+)</name>
        <dbReference type="ChEBI" id="CHEBI:58437"/>
        <note>ligand shared between two neighboring subunits</note>
    </ligand>
</feature>
<evidence type="ECO:0000256" key="2">
    <source>
        <dbReference type="ARBA" id="ARBA00022598"/>
    </source>
</evidence>
<dbReference type="AlphaFoldDB" id="A0AA42DQC0"/>
<evidence type="ECO:0000256" key="1">
    <source>
        <dbReference type="ARBA" id="ARBA00005859"/>
    </source>
</evidence>
<dbReference type="PANTHER" id="PTHR23090">
    <property type="entry name" value="NH 3 /GLUTAMINE-DEPENDENT NAD + SYNTHETASE"/>
    <property type="match status" value="1"/>
</dbReference>
<dbReference type="GO" id="GO:0005524">
    <property type="term" value="F:ATP binding"/>
    <property type="evidence" value="ECO:0007669"/>
    <property type="project" value="UniProtKB-UniRule"/>
</dbReference>
<dbReference type="GO" id="GO:0005737">
    <property type="term" value="C:cytoplasm"/>
    <property type="evidence" value="ECO:0007669"/>
    <property type="project" value="InterPro"/>
</dbReference>
<evidence type="ECO:0000256" key="8">
    <source>
        <dbReference type="HAMAP-Rule" id="MF_00193"/>
    </source>
</evidence>
<evidence type="ECO:0000256" key="4">
    <source>
        <dbReference type="ARBA" id="ARBA00022741"/>
    </source>
</evidence>
<evidence type="ECO:0000313" key="12">
    <source>
        <dbReference type="EMBL" id="MDA3733335.1"/>
    </source>
</evidence>
<dbReference type="Proteomes" id="UP001169242">
    <property type="component" value="Unassembled WGS sequence"/>
</dbReference>
<keyword evidence="7 8" id="KW-0520">NAD</keyword>
<protein>
    <recommendedName>
        <fullName evidence="8 10">NH(3)-dependent NAD(+) synthetase</fullName>
        <ecNumber evidence="8 10">6.3.1.5</ecNumber>
    </recommendedName>
</protein>
<dbReference type="InterPro" id="IPR003694">
    <property type="entry name" value="NAD_synthase"/>
</dbReference>
<dbReference type="PANTHER" id="PTHR23090:SF9">
    <property type="entry name" value="GLUTAMINE-DEPENDENT NAD(+) SYNTHETASE"/>
    <property type="match status" value="1"/>
</dbReference>
<dbReference type="InterPro" id="IPR022310">
    <property type="entry name" value="NAD/GMP_synthase"/>
</dbReference>
<dbReference type="NCBIfam" id="TIGR00552">
    <property type="entry name" value="nadE"/>
    <property type="match status" value="1"/>
</dbReference>
<dbReference type="RefSeq" id="WP_053982850.1">
    <property type="nucleotide sequence ID" value="NZ_JAQIFT010000061.1"/>
</dbReference>
<dbReference type="GO" id="GO:0008795">
    <property type="term" value="F:NAD+ synthase activity"/>
    <property type="evidence" value="ECO:0007669"/>
    <property type="project" value="UniProtKB-UniRule"/>
</dbReference>
<dbReference type="Pfam" id="PF02540">
    <property type="entry name" value="NAD_synthase"/>
    <property type="match status" value="1"/>
</dbReference>
<evidence type="ECO:0000256" key="7">
    <source>
        <dbReference type="ARBA" id="ARBA00023027"/>
    </source>
</evidence>
<comment type="similarity">
    <text evidence="1 8 9">Belongs to the NAD synthetase family.</text>
</comment>
<dbReference type="Gene3D" id="3.40.50.620">
    <property type="entry name" value="HUPs"/>
    <property type="match status" value="1"/>
</dbReference>
<reference evidence="12" key="1">
    <citation type="journal article" date="2023" name="Int. J. Syst. Evol. Microbiol.">
        <title>&lt;i&gt;Holtiella tumoricola&lt;/i&gt; gen. nov. sp. nov., isolated from a human clinical sample.</title>
        <authorList>
            <person name="Allen-Vercoe E."/>
            <person name="Daigneault M.C."/>
            <person name="Vancuren S.J."/>
            <person name="Cochrane K."/>
            <person name="O'Neal L.L."/>
            <person name="Sankaranarayanan K."/>
            <person name="Lawson P.A."/>
        </authorList>
    </citation>
    <scope>NUCLEOTIDE SEQUENCE</scope>
    <source>
        <strain evidence="12">CC70A</strain>
    </source>
</reference>
<comment type="catalytic activity">
    <reaction evidence="8 10">
        <text>deamido-NAD(+) + NH4(+) + ATP = AMP + diphosphate + NAD(+) + H(+)</text>
        <dbReference type="Rhea" id="RHEA:21188"/>
        <dbReference type="ChEBI" id="CHEBI:15378"/>
        <dbReference type="ChEBI" id="CHEBI:28938"/>
        <dbReference type="ChEBI" id="CHEBI:30616"/>
        <dbReference type="ChEBI" id="CHEBI:33019"/>
        <dbReference type="ChEBI" id="CHEBI:57540"/>
        <dbReference type="ChEBI" id="CHEBI:58437"/>
        <dbReference type="ChEBI" id="CHEBI:456215"/>
        <dbReference type="EC" id="6.3.1.5"/>
    </reaction>
</comment>
<proteinExistence type="inferred from homology"/>
<feature type="binding site" evidence="8">
    <location>
        <position position="152"/>
    </location>
    <ligand>
        <name>deamido-NAD(+)</name>
        <dbReference type="ChEBI" id="CHEBI:58437"/>
        <note>ligand shared between two neighboring subunits</note>
    </ligand>
</feature>
<keyword evidence="5 8" id="KW-0067">ATP-binding</keyword>
<evidence type="ECO:0000313" key="13">
    <source>
        <dbReference type="Proteomes" id="UP001169242"/>
    </source>
</evidence>
<dbReference type="GO" id="GO:0004359">
    <property type="term" value="F:glutaminase activity"/>
    <property type="evidence" value="ECO:0007669"/>
    <property type="project" value="InterPro"/>
</dbReference>
<dbReference type="EMBL" id="JAQIFT010000061">
    <property type="protein sequence ID" value="MDA3733335.1"/>
    <property type="molecule type" value="Genomic_DNA"/>
</dbReference>
<organism evidence="12 13">
    <name type="scientific">Holtiella tumoricola</name>
    <dbReference type="NCBI Taxonomy" id="3018743"/>
    <lineage>
        <taxon>Bacteria</taxon>
        <taxon>Bacillati</taxon>
        <taxon>Bacillota</taxon>
        <taxon>Clostridia</taxon>
        <taxon>Lachnospirales</taxon>
        <taxon>Cellulosilyticaceae</taxon>
        <taxon>Holtiella</taxon>
    </lineage>
</organism>
<dbReference type="InterPro" id="IPR022926">
    <property type="entry name" value="NH(3)-dep_NAD(+)_synth"/>
</dbReference>
<comment type="pathway">
    <text evidence="8">Cofactor biosynthesis; NAD(+) biosynthesis; NAD(+) from deamido-NAD(+) (ammonia route): step 1/1.</text>
</comment>
<evidence type="ECO:0000256" key="9">
    <source>
        <dbReference type="RuleBase" id="RU003811"/>
    </source>
</evidence>
<feature type="binding site" evidence="8">
    <location>
        <position position="137"/>
    </location>
    <ligand>
        <name>Mg(2+)</name>
        <dbReference type="ChEBI" id="CHEBI:18420"/>
    </ligand>
</feature>
<dbReference type="GO" id="GO:0009435">
    <property type="term" value="P:NAD+ biosynthetic process"/>
    <property type="evidence" value="ECO:0007669"/>
    <property type="project" value="UniProtKB-UniRule"/>
</dbReference>
<sequence length="243" mass="27065">MDEKRLEHRLNWIREHVKASGCKGVVVGESGGKDSATVTALCVRALGKENVVGVTMPCNSLSTDMEHARLVADAFGIKLLEVNIASTFNTLKETIQQEQEISDLAAANIKPRIRMTTLYAVAQSLNYLVIGTDNLSEMVMGYFTKWGDGGYDFNPLGDLTMQEVLELGRELGVPEPILTKAPSAGLWEGQTDEKEMGVTYKAIEEYIKTGTTDKESLAIIERTHRNTQHKREMPYIYRGYTEE</sequence>
<evidence type="ECO:0000256" key="3">
    <source>
        <dbReference type="ARBA" id="ARBA00022723"/>
    </source>
</evidence>
<keyword evidence="2 8" id="KW-0436">Ligase</keyword>
<comment type="function">
    <text evidence="8">Catalyzes the ATP-dependent amidation of deamido-NAD to form NAD. Uses ammonia as a nitrogen source.</text>
</comment>
<name>A0AA42DQC0_9FIRM</name>
<dbReference type="SUPFAM" id="SSF52402">
    <property type="entry name" value="Adenine nucleotide alpha hydrolases-like"/>
    <property type="match status" value="1"/>
</dbReference>
<keyword evidence="3 8" id="KW-0479">Metal-binding</keyword>
<gene>
    <name evidence="8 12" type="primary">nadE</name>
    <name evidence="12" type="ORF">PBV87_17790</name>
</gene>
<dbReference type="GO" id="GO:0003952">
    <property type="term" value="F:NAD+ synthase (glutamine-hydrolyzing) activity"/>
    <property type="evidence" value="ECO:0007669"/>
    <property type="project" value="InterPro"/>
</dbReference>
<keyword evidence="6 8" id="KW-0460">Magnesium</keyword>
<dbReference type="GO" id="GO:0046872">
    <property type="term" value="F:metal ion binding"/>
    <property type="evidence" value="ECO:0007669"/>
    <property type="project" value="UniProtKB-KW"/>
</dbReference>
<comment type="caution">
    <text evidence="12">The sequence shown here is derived from an EMBL/GenBank/DDBJ whole genome shotgun (WGS) entry which is preliminary data.</text>
</comment>
<comment type="subunit">
    <text evidence="8">Homodimer.</text>
</comment>
<feature type="binding site" evidence="8">
    <location>
        <position position="132"/>
    </location>
    <ligand>
        <name>ATP</name>
        <dbReference type="ChEBI" id="CHEBI:30616"/>
    </ligand>
</feature>
<accession>A0AA42DQC0</accession>
<dbReference type="InterPro" id="IPR014729">
    <property type="entry name" value="Rossmann-like_a/b/a_fold"/>
</dbReference>
<evidence type="ECO:0000256" key="10">
    <source>
        <dbReference type="RuleBase" id="RU003812"/>
    </source>
</evidence>
<feature type="domain" description="NAD/GMP synthase" evidence="11">
    <location>
        <begin position="7"/>
        <end position="234"/>
    </location>
</feature>